<accession>A0AAN8G902</accession>
<dbReference type="AlphaFoldDB" id="A0AAN8G902"/>
<evidence type="ECO:0000313" key="3">
    <source>
        <dbReference type="Proteomes" id="UP001331761"/>
    </source>
</evidence>
<comment type="caution">
    <text evidence="2">The sequence shown here is derived from an EMBL/GenBank/DDBJ whole genome shotgun (WGS) entry which is preliminary data.</text>
</comment>
<protein>
    <submittedName>
        <fullName evidence="2">Uncharacterized protein</fullName>
    </submittedName>
</protein>
<keyword evidence="3" id="KW-1185">Reference proteome</keyword>
<proteinExistence type="predicted"/>
<feature type="compositionally biased region" description="Low complexity" evidence="1">
    <location>
        <begin position="42"/>
        <end position="64"/>
    </location>
</feature>
<dbReference type="EMBL" id="WIXE01000687">
    <property type="protein sequence ID" value="KAK5986350.1"/>
    <property type="molecule type" value="Genomic_DNA"/>
</dbReference>
<dbReference type="Proteomes" id="UP001331761">
    <property type="component" value="Unassembled WGS sequence"/>
</dbReference>
<sequence length="108" mass="11654">MDVFKVIVEAVLSVSIAIAVPCSKAKHPKQPRTRPTRGGLGSRSLSKSLSEATSPKPAARSRPPAAEKPDVELKLLPAQLREIIEAEQMAKACRGYDSYDVQGDEAKK</sequence>
<feature type="region of interest" description="Disordered" evidence="1">
    <location>
        <begin position="23"/>
        <end position="72"/>
    </location>
</feature>
<gene>
    <name evidence="2" type="ORF">GCK32_011483</name>
</gene>
<reference evidence="2 3" key="1">
    <citation type="submission" date="2019-10" db="EMBL/GenBank/DDBJ databases">
        <title>Assembly and Annotation for the nematode Trichostrongylus colubriformis.</title>
        <authorList>
            <person name="Martin J."/>
        </authorList>
    </citation>
    <scope>NUCLEOTIDE SEQUENCE [LARGE SCALE GENOMIC DNA]</scope>
    <source>
        <strain evidence="2">G859</strain>
        <tissue evidence="2">Whole worm</tissue>
    </source>
</reference>
<organism evidence="2 3">
    <name type="scientific">Trichostrongylus colubriformis</name>
    <name type="common">Black scour worm</name>
    <dbReference type="NCBI Taxonomy" id="6319"/>
    <lineage>
        <taxon>Eukaryota</taxon>
        <taxon>Metazoa</taxon>
        <taxon>Ecdysozoa</taxon>
        <taxon>Nematoda</taxon>
        <taxon>Chromadorea</taxon>
        <taxon>Rhabditida</taxon>
        <taxon>Rhabditina</taxon>
        <taxon>Rhabditomorpha</taxon>
        <taxon>Strongyloidea</taxon>
        <taxon>Trichostrongylidae</taxon>
        <taxon>Trichostrongylus</taxon>
    </lineage>
</organism>
<feature type="compositionally biased region" description="Basic residues" evidence="1">
    <location>
        <begin position="24"/>
        <end position="35"/>
    </location>
</feature>
<evidence type="ECO:0000256" key="1">
    <source>
        <dbReference type="SAM" id="MobiDB-lite"/>
    </source>
</evidence>
<name>A0AAN8G902_TRICO</name>
<evidence type="ECO:0000313" key="2">
    <source>
        <dbReference type="EMBL" id="KAK5986350.1"/>
    </source>
</evidence>